<sequence>MKIIHNFFFFKFDVLKHRYLNVEVPDKEEAARSLYSLILFRLCSYRRVAARFGRFTGYIGLGLGPLLKLNVLFDFDELFVGVGVVFLKRSFSGRLLVIKSKGCGHVVINSFFAVEKLLFEVLFVLEDKILDFFVFRFRLGRFVD</sequence>
<name>A0A336MBX3_CULSO</name>
<protein>
    <submittedName>
        <fullName evidence="1">CSON014763 protein</fullName>
    </submittedName>
</protein>
<proteinExistence type="predicted"/>
<accession>A0A336MBX3</accession>
<evidence type="ECO:0000313" key="1">
    <source>
        <dbReference type="EMBL" id="SSX27736.1"/>
    </source>
</evidence>
<dbReference type="AlphaFoldDB" id="A0A336MBX3"/>
<reference evidence="1" key="1">
    <citation type="submission" date="2018-07" db="EMBL/GenBank/DDBJ databases">
        <authorList>
            <person name="Quirk P.G."/>
            <person name="Krulwich T.A."/>
        </authorList>
    </citation>
    <scope>NUCLEOTIDE SEQUENCE</scope>
</reference>
<dbReference type="VEuPathDB" id="VectorBase:CSON014763"/>
<dbReference type="EMBL" id="UFQT01000867">
    <property type="protein sequence ID" value="SSX27736.1"/>
    <property type="molecule type" value="Genomic_DNA"/>
</dbReference>
<organism evidence="1">
    <name type="scientific">Culicoides sonorensis</name>
    <name type="common">Biting midge</name>
    <dbReference type="NCBI Taxonomy" id="179676"/>
    <lineage>
        <taxon>Eukaryota</taxon>
        <taxon>Metazoa</taxon>
        <taxon>Ecdysozoa</taxon>
        <taxon>Arthropoda</taxon>
        <taxon>Hexapoda</taxon>
        <taxon>Insecta</taxon>
        <taxon>Pterygota</taxon>
        <taxon>Neoptera</taxon>
        <taxon>Endopterygota</taxon>
        <taxon>Diptera</taxon>
        <taxon>Nematocera</taxon>
        <taxon>Chironomoidea</taxon>
        <taxon>Ceratopogonidae</taxon>
        <taxon>Ceratopogoninae</taxon>
        <taxon>Culicoides</taxon>
        <taxon>Monoculicoides</taxon>
    </lineage>
</organism>
<gene>
    <name evidence="1" type="primary">CSON014763</name>
</gene>